<keyword evidence="1" id="KW-0732">Signal</keyword>
<dbReference type="InterPro" id="IPR001254">
    <property type="entry name" value="Trypsin_dom"/>
</dbReference>
<dbReference type="Pfam" id="PF00089">
    <property type="entry name" value="Trypsin"/>
    <property type="match status" value="2"/>
</dbReference>
<dbReference type="InterPro" id="IPR001314">
    <property type="entry name" value="Peptidase_S1A"/>
</dbReference>
<evidence type="ECO:0000256" key="5">
    <source>
        <dbReference type="RuleBase" id="RU363034"/>
    </source>
</evidence>
<gene>
    <name evidence="7" type="ORF">TMSB3V08_LOCUS5377</name>
</gene>
<dbReference type="SMART" id="SM00020">
    <property type="entry name" value="Tryp_SPc"/>
    <property type="match status" value="1"/>
</dbReference>
<evidence type="ECO:0000256" key="4">
    <source>
        <dbReference type="ARBA" id="ARBA00024195"/>
    </source>
</evidence>
<dbReference type="GO" id="GO:0004252">
    <property type="term" value="F:serine-type endopeptidase activity"/>
    <property type="evidence" value="ECO:0007669"/>
    <property type="project" value="InterPro"/>
</dbReference>
<organism evidence="7">
    <name type="scientific">Timema monikensis</name>
    <dbReference type="NCBI Taxonomy" id="170555"/>
    <lineage>
        <taxon>Eukaryota</taxon>
        <taxon>Metazoa</taxon>
        <taxon>Ecdysozoa</taxon>
        <taxon>Arthropoda</taxon>
        <taxon>Hexapoda</taxon>
        <taxon>Insecta</taxon>
        <taxon>Pterygota</taxon>
        <taxon>Neoptera</taxon>
        <taxon>Polyneoptera</taxon>
        <taxon>Phasmatodea</taxon>
        <taxon>Timematodea</taxon>
        <taxon>Timematoidea</taxon>
        <taxon>Timematidae</taxon>
        <taxon>Timema</taxon>
    </lineage>
</organism>
<comment type="similarity">
    <text evidence="4">Belongs to the peptidase S1 family. CLIP subfamily.</text>
</comment>
<dbReference type="InterPro" id="IPR009003">
    <property type="entry name" value="Peptidase_S1_PA"/>
</dbReference>
<feature type="domain" description="Peptidase S1" evidence="6">
    <location>
        <begin position="247"/>
        <end position="637"/>
    </location>
</feature>
<evidence type="ECO:0000256" key="3">
    <source>
        <dbReference type="ARBA" id="ARBA00023180"/>
    </source>
</evidence>
<evidence type="ECO:0000259" key="6">
    <source>
        <dbReference type="PROSITE" id="PS50240"/>
    </source>
</evidence>
<dbReference type="InterPro" id="IPR051487">
    <property type="entry name" value="Ser/Thr_Proteases_Immune/Dev"/>
</dbReference>
<dbReference type="PROSITE" id="PS50240">
    <property type="entry name" value="TRYPSIN_DOM"/>
    <property type="match status" value="1"/>
</dbReference>
<dbReference type="SUPFAM" id="SSF50494">
    <property type="entry name" value="Trypsin-like serine proteases"/>
    <property type="match status" value="1"/>
</dbReference>
<protein>
    <recommendedName>
        <fullName evidence="6">Peptidase S1 domain-containing protein</fullName>
    </recommendedName>
</protein>
<keyword evidence="5" id="KW-0720">Serine protease</keyword>
<keyword evidence="3" id="KW-0325">Glycoprotein</keyword>
<keyword evidence="5" id="KW-0378">Hydrolase</keyword>
<dbReference type="InterPro" id="IPR033116">
    <property type="entry name" value="TRYPSIN_SER"/>
</dbReference>
<dbReference type="InterPro" id="IPR043504">
    <property type="entry name" value="Peptidase_S1_PA_chymotrypsin"/>
</dbReference>
<dbReference type="CDD" id="cd00190">
    <property type="entry name" value="Tryp_SPc"/>
    <property type="match status" value="1"/>
</dbReference>
<keyword evidence="5" id="KW-0645">Protease</keyword>
<proteinExistence type="inferred from homology"/>
<dbReference type="EMBL" id="OB793786">
    <property type="protein sequence ID" value="CAD7428578.1"/>
    <property type="molecule type" value="Genomic_DNA"/>
</dbReference>
<name>A0A7R9HQA2_9NEOP</name>
<sequence>MSRYFYLESTTMCSCQMNQKPTHDTSRNPPNQEQSYDIFRFQKIKAPFHGSSKFPGANITMNHLTTLPGTRRTMNQLREIPGYSRTTHQITAVLGDSRTIDQLTAVPADSKTINQLIAVPDDSRTIENPLTVSGARSAMNNITIFMLAAFLLLDFPMRGQACPEPLTCLPREECVSRLRGHTQAQTDILFVCSSAHGENTICCPAVESLEEWDASSTVAVPLRSSVHPSLHLMPSGDACDVLSLERIRNGIVAEQGQFPWMTLLGYRLSDGKLYFLCGGTLINRRYVLTAAHCLQPEGATLELVRLGELDTNTEQDCEEPYPGEKICADPVLDINIEKVVKHKSFNIPFLKNDIALLRLVSEVPSYTGKSRPTRNVCMKRFYNDFIRPICLPFGLNLNRDEAKKYQVAGWGKTEHCEFTLFAWMITAGMFIHMGHIGPYIKWLAGARQSTRGPPPPQFTLHSLTNDLGRDYANLLVIPSGRCLGSTPSRHYQKRNIPQAGVGNLLPHSNQGSHYEDNTVGSAKLMYTFLQNVPLEDCDSSQAPEVRPLDQTQLCAGVWFIVPKSPSYLPPGNLGKDACRGDSGGPLMGKIESPTTSQQQTYQLGIVSFGSIPCGSNKAPSVFTRVSEYLDWILDNIYP</sequence>
<reference evidence="7" key="1">
    <citation type="submission" date="2020-11" db="EMBL/GenBank/DDBJ databases">
        <authorList>
            <person name="Tran Van P."/>
        </authorList>
    </citation>
    <scope>NUCLEOTIDE SEQUENCE</scope>
</reference>
<evidence type="ECO:0000256" key="1">
    <source>
        <dbReference type="ARBA" id="ARBA00022729"/>
    </source>
</evidence>
<dbReference type="PANTHER" id="PTHR24256">
    <property type="entry name" value="TRYPTASE-RELATED"/>
    <property type="match status" value="1"/>
</dbReference>
<evidence type="ECO:0000256" key="2">
    <source>
        <dbReference type="ARBA" id="ARBA00023157"/>
    </source>
</evidence>
<dbReference type="PRINTS" id="PR00722">
    <property type="entry name" value="CHYMOTRYPSIN"/>
</dbReference>
<dbReference type="FunFam" id="2.40.10.10:FF:000028">
    <property type="entry name" value="Serine protease easter"/>
    <property type="match status" value="1"/>
</dbReference>
<dbReference type="GO" id="GO:0006508">
    <property type="term" value="P:proteolysis"/>
    <property type="evidence" value="ECO:0007669"/>
    <property type="project" value="UniProtKB-KW"/>
</dbReference>
<dbReference type="InterPro" id="IPR018114">
    <property type="entry name" value="TRYPSIN_HIS"/>
</dbReference>
<evidence type="ECO:0000313" key="7">
    <source>
        <dbReference type="EMBL" id="CAD7428578.1"/>
    </source>
</evidence>
<dbReference type="PROSITE" id="PS00134">
    <property type="entry name" value="TRYPSIN_HIS"/>
    <property type="match status" value="1"/>
</dbReference>
<dbReference type="Gene3D" id="2.40.10.10">
    <property type="entry name" value="Trypsin-like serine proteases"/>
    <property type="match status" value="3"/>
</dbReference>
<accession>A0A7R9HQA2</accession>
<keyword evidence="2" id="KW-1015">Disulfide bond</keyword>
<dbReference type="AlphaFoldDB" id="A0A7R9HQA2"/>
<dbReference type="PROSITE" id="PS00135">
    <property type="entry name" value="TRYPSIN_SER"/>
    <property type="match status" value="1"/>
</dbReference>